<protein>
    <submittedName>
        <fullName evidence="3">Uncharacterized protein</fullName>
    </submittedName>
</protein>
<name>A0A7S3R7C9_DUNTE</name>
<dbReference type="AlphaFoldDB" id="A0A7S3R7C9"/>
<evidence type="ECO:0000256" key="2">
    <source>
        <dbReference type="SAM" id="Phobius"/>
    </source>
</evidence>
<evidence type="ECO:0000313" key="3">
    <source>
        <dbReference type="EMBL" id="CAE0504867.1"/>
    </source>
</evidence>
<keyword evidence="2" id="KW-0812">Transmembrane</keyword>
<reference evidence="3" key="1">
    <citation type="submission" date="2021-01" db="EMBL/GenBank/DDBJ databases">
        <authorList>
            <person name="Corre E."/>
            <person name="Pelletier E."/>
            <person name="Niang G."/>
            <person name="Scheremetjew M."/>
            <person name="Finn R."/>
            <person name="Kale V."/>
            <person name="Holt S."/>
            <person name="Cochrane G."/>
            <person name="Meng A."/>
            <person name="Brown T."/>
            <person name="Cohen L."/>
        </authorList>
    </citation>
    <scope>NUCLEOTIDE SEQUENCE</scope>
    <source>
        <strain evidence="3">CCMP1320</strain>
    </source>
</reference>
<keyword evidence="2" id="KW-1133">Transmembrane helix</keyword>
<evidence type="ECO:0000256" key="1">
    <source>
        <dbReference type="SAM" id="MobiDB-lite"/>
    </source>
</evidence>
<feature type="region of interest" description="Disordered" evidence="1">
    <location>
        <begin position="61"/>
        <end position="91"/>
    </location>
</feature>
<proteinExistence type="predicted"/>
<accession>A0A7S3R7C9</accession>
<feature type="transmembrane region" description="Helical" evidence="2">
    <location>
        <begin position="127"/>
        <end position="153"/>
    </location>
</feature>
<feature type="region of interest" description="Disordered" evidence="1">
    <location>
        <begin position="1"/>
        <end position="25"/>
    </location>
</feature>
<gene>
    <name evidence="3" type="ORF">DTER00134_LOCUS19940</name>
</gene>
<keyword evidence="2" id="KW-0472">Membrane</keyword>
<organism evidence="3">
    <name type="scientific">Dunaliella tertiolecta</name>
    <name type="common">Green alga</name>
    <dbReference type="NCBI Taxonomy" id="3047"/>
    <lineage>
        <taxon>Eukaryota</taxon>
        <taxon>Viridiplantae</taxon>
        <taxon>Chlorophyta</taxon>
        <taxon>core chlorophytes</taxon>
        <taxon>Chlorophyceae</taxon>
        <taxon>CS clade</taxon>
        <taxon>Chlamydomonadales</taxon>
        <taxon>Dunaliellaceae</taxon>
        <taxon>Dunaliella</taxon>
    </lineage>
</organism>
<dbReference type="EMBL" id="HBIP01032711">
    <property type="protein sequence ID" value="CAE0504867.1"/>
    <property type="molecule type" value="Transcribed_RNA"/>
</dbReference>
<sequence>MQALEHSTAGACVRTSQALNGPPSLGTRARRARHNNGFVHHPHQQPFLYTANVSCASSSAQGGADPSMWNPQLSTAQKVHRQPAPPPSEPEWSAPQLLRAMGAFLHSCLSLLPKLSAPSFPDAMKRLGLVLVASMLMIVVLTSIDSTCLWMYVTNARRLA</sequence>